<protein>
    <submittedName>
        <fullName evidence="8">Branched-chain amino acid ABC transporter permease</fullName>
    </submittedName>
</protein>
<evidence type="ECO:0000313" key="8">
    <source>
        <dbReference type="EMBL" id="RKP55816.1"/>
    </source>
</evidence>
<proteinExistence type="predicted"/>
<evidence type="ECO:0000256" key="1">
    <source>
        <dbReference type="ARBA" id="ARBA00004651"/>
    </source>
</evidence>
<evidence type="ECO:0000313" key="9">
    <source>
        <dbReference type="Proteomes" id="UP000270342"/>
    </source>
</evidence>
<dbReference type="PANTHER" id="PTHR30482">
    <property type="entry name" value="HIGH-AFFINITY BRANCHED-CHAIN AMINO ACID TRANSPORT SYSTEM PERMEASE"/>
    <property type="match status" value="1"/>
</dbReference>
<dbReference type="EMBL" id="RBZU01000004">
    <property type="protein sequence ID" value="RKP55816.1"/>
    <property type="molecule type" value="Genomic_DNA"/>
</dbReference>
<dbReference type="GO" id="GO:0015658">
    <property type="term" value="F:branched-chain amino acid transmembrane transporter activity"/>
    <property type="evidence" value="ECO:0007669"/>
    <property type="project" value="InterPro"/>
</dbReference>
<feature type="transmembrane region" description="Helical" evidence="7">
    <location>
        <begin position="82"/>
        <end position="103"/>
    </location>
</feature>
<dbReference type="Pfam" id="PF02653">
    <property type="entry name" value="BPD_transp_2"/>
    <property type="match status" value="1"/>
</dbReference>
<dbReference type="CDD" id="cd06581">
    <property type="entry name" value="TM_PBP1_LivM_like"/>
    <property type="match status" value="1"/>
</dbReference>
<dbReference type="OrthoDB" id="8846334at2"/>
<dbReference type="Proteomes" id="UP000270342">
    <property type="component" value="Unassembled WGS sequence"/>
</dbReference>
<reference evidence="8 9" key="1">
    <citation type="submission" date="2018-10" db="EMBL/GenBank/DDBJ databases">
        <title>Robbsia sp. DHC34, isolated from soil.</title>
        <authorList>
            <person name="Gao Z.-H."/>
            <person name="Qiu L.-H."/>
        </authorList>
    </citation>
    <scope>NUCLEOTIDE SEQUENCE [LARGE SCALE GENOMIC DNA]</scope>
    <source>
        <strain evidence="8 9">DHC34</strain>
    </source>
</reference>
<comment type="subcellular location">
    <subcellularLocation>
        <location evidence="1">Cell membrane</location>
        <topology evidence="1">Multi-pass membrane protein</topology>
    </subcellularLocation>
</comment>
<accession>A0A494Y664</accession>
<feature type="transmembrane region" description="Helical" evidence="7">
    <location>
        <begin position="208"/>
        <end position="228"/>
    </location>
</feature>
<evidence type="ECO:0000256" key="4">
    <source>
        <dbReference type="ARBA" id="ARBA00022989"/>
    </source>
</evidence>
<keyword evidence="9" id="KW-1185">Reference proteome</keyword>
<sequence length="353" mass="38236">MNRLEGKLGWAVLFVLGLVFPLVAHRDYLLTVMSTAYIFALATIGLNLITGYTGQYNLAHSGFMAIGAYTVGILTVDHQVPFWIAFLCSGLVCLVFGFFVGILSLRLKGHYFSIFTLCVGYILYLGIEKWDGLTHGVSDIIGIPAPTIFGLSFDRSIPLYYLTFAFLVLGIAVMHRVVHSLLGRTFMAIRNSDTLAESIGINLMRNKVLAFMLSVVFAGYAGGLYAGALRFLAPDLAGVDHTFDMTMYMLVGGMGTLFGPLLGALVVPWLTQYLQFLQEYRFVVFGPLLILLVIFLPNGLVGLYYARKARRTAHATNASSKAGASASTTSGLSGASSLQSTDPTHPGTEKGHA</sequence>
<evidence type="ECO:0000256" key="2">
    <source>
        <dbReference type="ARBA" id="ARBA00022475"/>
    </source>
</evidence>
<comment type="caution">
    <text evidence="8">The sequence shown here is derived from an EMBL/GenBank/DDBJ whole genome shotgun (WGS) entry which is preliminary data.</text>
</comment>
<dbReference type="InterPro" id="IPR001851">
    <property type="entry name" value="ABC_transp_permease"/>
</dbReference>
<name>A0A494Y664_9BURK</name>
<feature type="transmembrane region" description="Helical" evidence="7">
    <location>
        <begin position="159"/>
        <end position="178"/>
    </location>
</feature>
<keyword evidence="2" id="KW-1003">Cell membrane</keyword>
<dbReference type="AlphaFoldDB" id="A0A494Y664"/>
<evidence type="ECO:0000256" key="3">
    <source>
        <dbReference type="ARBA" id="ARBA00022692"/>
    </source>
</evidence>
<dbReference type="PANTHER" id="PTHR30482:SF10">
    <property type="entry name" value="HIGH-AFFINITY BRANCHED-CHAIN AMINO ACID TRANSPORT PROTEIN BRAE"/>
    <property type="match status" value="1"/>
</dbReference>
<keyword evidence="4 7" id="KW-1133">Transmembrane helix</keyword>
<organism evidence="8 9">
    <name type="scientific">Pararobbsia silviterrae</name>
    <dbReference type="NCBI Taxonomy" id="1792498"/>
    <lineage>
        <taxon>Bacteria</taxon>
        <taxon>Pseudomonadati</taxon>
        <taxon>Pseudomonadota</taxon>
        <taxon>Betaproteobacteria</taxon>
        <taxon>Burkholderiales</taxon>
        <taxon>Burkholderiaceae</taxon>
        <taxon>Pararobbsia</taxon>
    </lineage>
</organism>
<evidence type="ECO:0000256" key="7">
    <source>
        <dbReference type="SAM" id="Phobius"/>
    </source>
</evidence>
<keyword evidence="5 7" id="KW-0472">Membrane</keyword>
<dbReference type="InterPro" id="IPR043428">
    <property type="entry name" value="LivM-like"/>
</dbReference>
<dbReference type="RefSeq" id="WP_121086487.1">
    <property type="nucleotide sequence ID" value="NZ_RBZU01000004.1"/>
</dbReference>
<feature type="transmembrane region" description="Helical" evidence="7">
    <location>
        <begin position="7"/>
        <end position="24"/>
    </location>
</feature>
<feature type="transmembrane region" description="Helical" evidence="7">
    <location>
        <begin position="56"/>
        <end position="76"/>
    </location>
</feature>
<feature type="transmembrane region" description="Helical" evidence="7">
    <location>
        <begin position="110"/>
        <end position="127"/>
    </location>
</feature>
<evidence type="ECO:0000256" key="6">
    <source>
        <dbReference type="SAM" id="MobiDB-lite"/>
    </source>
</evidence>
<feature type="compositionally biased region" description="Low complexity" evidence="6">
    <location>
        <begin position="317"/>
        <end position="341"/>
    </location>
</feature>
<feature type="transmembrane region" description="Helical" evidence="7">
    <location>
        <begin position="248"/>
        <end position="270"/>
    </location>
</feature>
<evidence type="ECO:0000256" key="5">
    <source>
        <dbReference type="ARBA" id="ARBA00023136"/>
    </source>
</evidence>
<feature type="region of interest" description="Disordered" evidence="6">
    <location>
        <begin position="317"/>
        <end position="353"/>
    </location>
</feature>
<feature type="transmembrane region" description="Helical" evidence="7">
    <location>
        <begin position="282"/>
        <end position="306"/>
    </location>
</feature>
<feature type="transmembrane region" description="Helical" evidence="7">
    <location>
        <begin position="30"/>
        <end position="49"/>
    </location>
</feature>
<dbReference type="GO" id="GO:0005886">
    <property type="term" value="C:plasma membrane"/>
    <property type="evidence" value="ECO:0007669"/>
    <property type="project" value="UniProtKB-SubCell"/>
</dbReference>
<keyword evidence="3 7" id="KW-0812">Transmembrane</keyword>
<gene>
    <name evidence="8" type="ORF">D7S86_11410</name>
</gene>